<evidence type="ECO:0000256" key="1">
    <source>
        <dbReference type="ARBA" id="ARBA00003510"/>
    </source>
</evidence>
<dbReference type="CDD" id="cd06261">
    <property type="entry name" value="TM_PBP2"/>
    <property type="match status" value="1"/>
</dbReference>
<comment type="similarity">
    <text evidence="3 10">Belongs to the binding-protein-dependent transport system permease family. CysTW subfamily.</text>
</comment>
<feature type="transmembrane region" description="Helical" evidence="10">
    <location>
        <begin position="123"/>
        <end position="150"/>
    </location>
</feature>
<proteinExistence type="inferred from homology"/>
<evidence type="ECO:0000256" key="3">
    <source>
        <dbReference type="ARBA" id="ARBA00007069"/>
    </source>
</evidence>
<feature type="transmembrane region" description="Helical" evidence="10">
    <location>
        <begin position="278"/>
        <end position="299"/>
    </location>
</feature>
<keyword evidence="9 10" id="KW-0472">Membrane</keyword>
<dbReference type="InterPro" id="IPR000515">
    <property type="entry name" value="MetI-like"/>
</dbReference>
<dbReference type="GO" id="GO:0005315">
    <property type="term" value="F:phosphate transmembrane transporter activity"/>
    <property type="evidence" value="ECO:0007669"/>
    <property type="project" value="InterPro"/>
</dbReference>
<feature type="transmembrane region" description="Helical" evidence="10">
    <location>
        <begin position="81"/>
        <end position="111"/>
    </location>
</feature>
<evidence type="ECO:0000313" key="13">
    <source>
        <dbReference type="Proteomes" id="UP000539111"/>
    </source>
</evidence>
<keyword evidence="4" id="KW-0813">Transport</keyword>
<dbReference type="NCBIfam" id="TIGR00974">
    <property type="entry name" value="3a0107s02c"/>
    <property type="match status" value="1"/>
</dbReference>
<comment type="caution">
    <text evidence="10">Lacks conserved residue(s) required for the propagation of feature annotation.</text>
</comment>
<evidence type="ECO:0000256" key="9">
    <source>
        <dbReference type="ARBA" id="ARBA00023136"/>
    </source>
</evidence>
<evidence type="ECO:0000256" key="6">
    <source>
        <dbReference type="ARBA" id="ARBA00022592"/>
    </source>
</evidence>
<evidence type="ECO:0000313" key="12">
    <source>
        <dbReference type="EMBL" id="NYI66042.1"/>
    </source>
</evidence>
<evidence type="ECO:0000256" key="8">
    <source>
        <dbReference type="ARBA" id="ARBA00022989"/>
    </source>
</evidence>
<keyword evidence="5 10" id="KW-1003">Cell membrane</keyword>
<evidence type="ECO:0000259" key="11">
    <source>
        <dbReference type="PROSITE" id="PS50928"/>
    </source>
</evidence>
<evidence type="ECO:0000256" key="5">
    <source>
        <dbReference type="ARBA" id="ARBA00022475"/>
    </source>
</evidence>
<comment type="caution">
    <text evidence="12">The sequence shown here is derived from an EMBL/GenBank/DDBJ whole genome shotgun (WGS) entry which is preliminary data.</text>
</comment>
<dbReference type="Proteomes" id="UP000539111">
    <property type="component" value="Unassembled WGS sequence"/>
</dbReference>
<keyword evidence="6" id="KW-0592">Phosphate transport</keyword>
<evidence type="ECO:0000256" key="2">
    <source>
        <dbReference type="ARBA" id="ARBA00004651"/>
    </source>
</evidence>
<dbReference type="GO" id="GO:0035435">
    <property type="term" value="P:phosphate ion transmembrane transport"/>
    <property type="evidence" value="ECO:0007669"/>
    <property type="project" value="InterPro"/>
</dbReference>
<dbReference type="PANTHER" id="PTHR42922">
    <property type="entry name" value="PHOSPHATE TRANSPORT SYSTEM PERMEASE PROTEIN PSTA"/>
    <property type="match status" value="1"/>
</dbReference>
<keyword evidence="7 10" id="KW-0812">Transmembrane</keyword>
<accession>A0A7Z0D1C9</accession>
<keyword evidence="8 10" id="KW-1133">Transmembrane helix</keyword>
<dbReference type="InterPro" id="IPR005672">
    <property type="entry name" value="Phosphate_PstA"/>
</dbReference>
<dbReference type="EMBL" id="JACBZP010000001">
    <property type="protein sequence ID" value="NYI66042.1"/>
    <property type="molecule type" value="Genomic_DNA"/>
</dbReference>
<evidence type="ECO:0000256" key="10">
    <source>
        <dbReference type="RuleBase" id="RU363043"/>
    </source>
</evidence>
<keyword evidence="13" id="KW-1185">Reference proteome</keyword>
<protein>
    <recommendedName>
        <fullName evidence="10">Phosphate transport system permease protein PstA</fullName>
    </recommendedName>
</protein>
<dbReference type="PANTHER" id="PTHR42922:SF1">
    <property type="entry name" value="PHOSPHATE TRANSPORT SYSTEM PERMEASE PROTEIN PSTA"/>
    <property type="match status" value="1"/>
</dbReference>
<sequence length="309" mass="32466">MSTAFVPKSRLRRKLTNHAATVLVCAAFAAAMAPLIGLLWTVAANGAPHVSLQFLNTSMHNLTGVYDVAADEGRGPLFGGIYHAIVGTVLITGLATLISVPVGLLTAIYLVEYARRSALATAIRFLVDVMTGIPSIVAGLFAFALFSVLAGPGTRSGLVAAVALSVLMIPLVVRTSEEMLRLVPDDLREAAYALGAPKWKTIVTIVLPTALSGITSGVTIAISRVIGETAPLVVTAGVASGINYNVFSGWLTSLPVYIYNQVMRPLAPGAPDPSYDRAWAAAFVLIVIVMVLNFAARLFGRLIAPRGVR</sequence>
<dbReference type="InterPro" id="IPR035906">
    <property type="entry name" value="MetI-like_sf"/>
</dbReference>
<evidence type="ECO:0000256" key="7">
    <source>
        <dbReference type="ARBA" id="ARBA00022692"/>
    </source>
</evidence>
<reference evidence="12 13" key="1">
    <citation type="submission" date="2020-07" db="EMBL/GenBank/DDBJ databases">
        <title>Sequencing the genomes of 1000 actinobacteria strains.</title>
        <authorList>
            <person name="Klenk H.-P."/>
        </authorList>
    </citation>
    <scope>NUCLEOTIDE SEQUENCE [LARGE SCALE GENOMIC DNA]</scope>
    <source>
        <strain evidence="12 13">DSM 26341</strain>
    </source>
</reference>
<dbReference type="PROSITE" id="PS50928">
    <property type="entry name" value="ABC_TM1"/>
    <property type="match status" value="1"/>
</dbReference>
<dbReference type="AlphaFoldDB" id="A0A7Z0D1C9"/>
<feature type="transmembrane region" description="Helical" evidence="10">
    <location>
        <begin position="20"/>
        <end position="43"/>
    </location>
</feature>
<dbReference type="RefSeq" id="WP_237248834.1">
    <property type="nucleotide sequence ID" value="NZ_JACBZP010000001.1"/>
</dbReference>
<feature type="domain" description="ABC transmembrane type-1" evidence="11">
    <location>
        <begin position="85"/>
        <end position="296"/>
    </location>
</feature>
<dbReference type="SUPFAM" id="SSF161098">
    <property type="entry name" value="MetI-like"/>
    <property type="match status" value="1"/>
</dbReference>
<dbReference type="Pfam" id="PF00528">
    <property type="entry name" value="BPD_transp_1"/>
    <property type="match status" value="1"/>
</dbReference>
<comment type="subcellular location">
    <subcellularLocation>
        <location evidence="2 10">Cell membrane</location>
        <topology evidence="2 10">Multi-pass membrane protein</topology>
    </subcellularLocation>
</comment>
<dbReference type="InterPro" id="IPR051408">
    <property type="entry name" value="Phosphate_transprt_permease"/>
</dbReference>
<dbReference type="Gene3D" id="1.10.3720.10">
    <property type="entry name" value="MetI-like"/>
    <property type="match status" value="1"/>
</dbReference>
<dbReference type="GO" id="GO:0005886">
    <property type="term" value="C:plasma membrane"/>
    <property type="evidence" value="ECO:0007669"/>
    <property type="project" value="UniProtKB-SubCell"/>
</dbReference>
<gene>
    <name evidence="12" type="ORF">BJY26_000348</name>
</gene>
<name>A0A7Z0D1C9_9MICO</name>
<organism evidence="12 13">
    <name type="scientific">Spelaeicoccus albus</name>
    <dbReference type="NCBI Taxonomy" id="1280376"/>
    <lineage>
        <taxon>Bacteria</taxon>
        <taxon>Bacillati</taxon>
        <taxon>Actinomycetota</taxon>
        <taxon>Actinomycetes</taxon>
        <taxon>Micrococcales</taxon>
        <taxon>Brevibacteriaceae</taxon>
        <taxon>Spelaeicoccus</taxon>
    </lineage>
</organism>
<comment type="function">
    <text evidence="1">Part of the binding-protein-dependent transport system for phosphate; probably responsible for the translocation of the substrate across the membrane.</text>
</comment>
<feature type="transmembrane region" description="Helical" evidence="10">
    <location>
        <begin position="232"/>
        <end position="258"/>
    </location>
</feature>
<evidence type="ECO:0000256" key="4">
    <source>
        <dbReference type="ARBA" id="ARBA00022448"/>
    </source>
</evidence>